<protein>
    <recommendedName>
        <fullName evidence="3">Beta-lactamase-related domain-containing protein</fullName>
    </recommendedName>
</protein>
<dbReference type="PANTHER" id="PTHR46825:SF15">
    <property type="entry name" value="BETA-LACTAMASE-RELATED DOMAIN-CONTAINING PROTEIN"/>
    <property type="match status" value="1"/>
</dbReference>
<dbReference type="Proteomes" id="UP000285146">
    <property type="component" value="Unassembled WGS sequence"/>
</dbReference>
<dbReference type="PANTHER" id="PTHR46825">
    <property type="entry name" value="D-ALANYL-D-ALANINE-CARBOXYPEPTIDASE/ENDOPEPTIDASE AMPH"/>
    <property type="match status" value="1"/>
</dbReference>
<comment type="caution">
    <text evidence="4">The sequence shown here is derived from an EMBL/GenBank/DDBJ whole genome shotgun (WGS) entry which is preliminary data.</text>
</comment>
<dbReference type="InParanoid" id="A0A423WVV1"/>
<evidence type="ECO:0000256" key="2">
    <source>
        <dbReference type="SAM" id="SignalP"/>
    </source>
</evidence>
<dbReference type="InterPro" id="IPR050491">
    <property type="entry name" value="AmpC-like"/>
</dbReference>
<dbReference type="OrthoDB" id="5946976at2759"/>
<dbReference type="InterPro" id="IPR012338">
    <property type="entry name" value="Beta-lactam/transpept-like"/>
</dbReference>
<organism evidence="4 5">
    <name type="scientific">Cytospora leucostoma</name>
    <dbReference type="NCBI Taxonomy" id="1230097"/>
    <lineage>
        <taxon>Eukaryota</taxon>
        <taxon>Fungi</taxon>
        <taxon>Dikarya</taxon>
        <taxon>Ascomycota</taxon>
        <taxon>Pezizomycotina</taxon>
        <taxon>Sordariomycetes</taxon>
        <taxon>Sordariomycetidae</taxon>
        <taxon>Diaporthales</taxon>
        <taxon>Cytosporaceae</taxon>
        <taxon>Cytospora</taxon>
    </lineage>
</organism>
<dbReference type="AlphaFoldDB" id="A0A423WVV1"/>
<proteinExistence type="inferred from homology"/>
<dbReference type="STRING" id="1230097.A0A423WVV1"/>
<feature type="chain" id="PRO_5019445660" description="Beta-lactamase-related domain-containing protein" evidence="2">
    <location>
        <begin position="20"/>
        <end position="561"/>
    </location>
</feature>
<comment type="similarity">
    <text evidence="1">Belongs to the peptidase S12 family.</text>
</comment>
<gene>
    <name evidence="4" type="ORF">VPNG_06802</name>
</gene>
<dbReference type="EMBL" id="LKEB01000037">
    <property type="protein sequence ID" value="ROW07595.1"/>
    <property type="molecule type" value="Genomic_DNA"/>
</dbReference>
<sequence>MRASPILFLYSTLVCGSGALQEPGSQQPLAGQHADALIDADQAIGMPSSTEELEEYIQGVSKRWHAAGLAVAIISGNETWAKGFGHASLPSEPVTPHTLFVAGSTTKSFTAAGLSLLIDNSSDYSSVRWTTPISQLLREDFVLSDDWATAHITIEDALSHRTGYPRHDLAIGNVTRDMVRSLRHLPLSAEPRSRFQYNNMMYGAAGYLISKLTGSSLGKFFHRYLWTPMGMNETFLNLDDPLLLEASGLSVADGYWWVNSTGEYVRQPTDASALRADEGAGAVVSNVLDYVKYLRGMMAEAGPVSRAGHRELKAPRTFVELEREPFVGPVAYGLGWMSAVFEGERVYMHTGTVTPFVTFMLMVPSSKYGIVTMANSYSKVRELVTYRILYDLFGVEEGRRVDFEARFQREEALARKAVETCSERIYPNIPDPPIPKSVPLANHTGHYHHAGYGHVFVNLVCHDKYASPSVLSSPQPNKGEACQLQLRRGPENQAQFTAKLEHKTGDYWVAWAFIDEVPDEILACVRTRFRVDAGGIVTHIGADLRLEGEDGPLVWFERVGD</sequence>
<evidence type="ECO:0000256" key="1">
    <source>
        <dbReference type="ARBA" id="ARBA00038215"/>
    </source>
</evidence>
<evidence type="ECO:0000313" key="5">
    <source>
        <dbReference type="Proteomes" id="UP000285146"/>
    </source>
</evidence>
<dbReference type="Pfam" id="PF00144">
    <property type="entry name" value="Beta-lactamase"/>
    <property type="match status" value="1"/>
</dbReference>
<reference evidence="4 5" key="1">
    <citation type="submission" date="2015-09" db="EMBL/GenBank/DDBJ databases">
        <title>Host preference determinants of Valsa canker pathogens revealed by comparative genomics.</title>
        <authorList>
            <person name="Yin Z."/>
            <person name="Huang L."/>
        </authorList>
    </citation>
    <scope>NUCLEOTIDE SEQUENCE [LARGE SCALE GENOMIC DNA]</scope>
    <source>
        <strain evidence="4 5">SXYLt</strain>
    </source>
</reference>
<name>A0A423WVV1_9PEZI</name>
<dbReference type="SUPFAM" id="SSF56601">
    <property type="entry name" value="beta-lactamase/transpeptidase-like"/>
    <property type="match status" value="1"/>
</dbReference>
<keyword evidence="2" id="KW-0732">Signal</keyword>
<dbReference type="InterPro" id="IPR001466">
    <property type="entry name" value="Beta-lactam-related"/>
</dbReference>
<accession>A0A423WVV1</accession>
<feature type="signal peptide" evidence="2">
    <location>
        <begin position="1"/>
        <end position="19"/>
    </location>
</feature>
<feature type="domain" description="Beta-lactamase-related" evidence="3">
    <location>
        <begin position="56"/>
        <end position="379"/>
    </location>
</feature>
<evidence type="ECO:0000313" key="4">
    <source>
        <dbReference type="EMBL" id="ROW07595.1"/>
    </source>
</evidence>
<keyword evidence="5" id="KW-1185">Reference proteome</keyword>
<dbReference type="Gene3D" id="3.40.710.10">
    <property type="entry name" value="DD-peptidase/beta-lactamase superfamily"/>
    <property type="match status" value="1"/>
</dbReference>
<evidence type="ECO:0000259" key="3">
    <source>
        <dbReference type="Pfam" id="PF00144"/>
    </source>
</evidence>